<dbReference type="AlphaFoldDB" id="N0BN15"/>
<dbReference type="KEGG" id="ast:Asulf_01714"/>
<dbReference type="InterPro" id="IPR036388">
    <property type="entry name" value="WH-like_DNA-bd_sf"/>
</dbReference>
<dbReference type="Proteomes" id="UP000013307">
    <property type="component" value="Chromosome"/>
</dbReference>
<sequence length="93" mass="10855">MTDEGSWKEYSTSLEKSKEYHRRYHIAVSSPLRRKILKLIAEGKNKQEIAKSLGLSEKNLDYHLKILEHGFCIKINGDRISLTKEGEIIYYVD</sequence>
<dbReference type="Pfam" id="PF01022">
    <property type="entry name" value="HTH_5"/>
    <property type="match status" value="1"/>
</dbReference>
<protein>
    <recommendedName>
        <fullName evidence="1">HTH arsR-type domain-containing protein</fullName>
    </recommendedName>
</protein>
<dbReference type="SUPFAM" id="SSF46785">
    <property type="entry name" value="Winged helix' DNA-binding domain"/>
    <property type="match status" value="1"/>
</dbReference>
<dbReference type="InterPro" id="IPR011991">
    <property type="entry name" value="ArsR-like_HTH"/>
</dbReference>
<dbReference type="Gene3D" id="1.10.10.10">
    <property type="entry name" value="Winged helix-like DNA-binding domain superfamily/Winged helix DNA-binding domain"/>
    <property type="match status" value="1"/>
</dbReference>
<dbReference type="RefSeq" id="WP_015591283.1">
    <property type="nucleotide sequence ID" value="NC_021169.1"/>
</dbReference>
<accession>N0BN15</accession>
<dbReference type="OrthoDB" id="51489at2157"/>
<dbReference type="GeneID" id="15393349"/>
<proteinExistence type="predicted"/>
<evidence type="ECO:0000313" key="2">
    <source>
        <dbReference type="EMBL" id="AGK61685.1"/>
    </source>
</evidence>
<dbReference type="HOGENOM" id="CLU_183476_0_0_2"/>
<evidence type="ECO:0000313" key="3">
    <source>
        <dbReference type="Proteomes" id="UP000013307"/>
    </source>
</evidence>
<dbReference type="eggNOG" id="arCOG04439">
    <property type="taxonomic scope" value="Archaea"/>
</dbReference>
<dbReference type="CDD" id="cd00090">
    <property type="entry name" value="HTH_ARSR"/>
    <property type="match status" value="1"/>
</dbReference>
<dbReference type="InterPro" id="IPR036390">
    <property type="entry name" value="WH_DNA-bd_sf"/>
</dbReference>
<reference evidence="2 3" key="1">
    <citation type="journal article" date="2013" name="Genome Announc.">
        <title>Complete Genome Sequence of the Thermophilic and Facultatively Chemolithoautotrophic Sulfate Reducer Archaeoglobus sulfaticallidus Strain PM70-1T.</title>
        <authorList>
            <person name="Stokke R."/>
            <person name="Hocking W.P."/>
            <person name="Steinsbu B.O."/>
            <person name="Steen I.H."/>
        </authorList>
    </citation>
    <scope>NUCLEOTIDE SEQUENCE [LARGE SCALE GENOMIC DNA]</scope>
    <source>
        <strain evidence="2">PM70-1</strain>
    </source>
</reference>
<evidence type="ECO:0000259" key="1">
    <source>
        <dbReference type="Pfam" id="PF01022"/>
    </source>
</evidence>
<dbReference type="GO" id="GO:0003700">
    <property type="term" value="F:DNA-binding transcription factor activity"/>
    <property type="evidence" value="ECO:0007669"/>
    <property type="project" value="InterPro"/>
</dbReference>
<keyword evidence="3" id="KW-1185">Reference proteome</keyword>
<gene>
    <name evidence="2" type="ORF">Asulf_01714</name>
</gene>
<feature type="domain" description="HTH arsR-type" evidence="1">
    <location>
        <begin position="30"/>
        <end position="68"/>
    </location>
</feature>
<dbReference type="STRING" id="387631.Asulf_01714"/>
<name>N0BN15_9EURY</name>
<dbReference type="InterPro" id="IPR001845">
    <property type="entry name" value="HTH_ArsR_DNA-bd_dom"/>
</dbReference>
<dbReference type="EMBL" id="CP005290">
    <property type="protein sequence ID" value="AGK61685.1"/>
    <property type="molecule type" value="Genomic_DNA"/>
</dbReference>
<organism evidence="2 3">
    <name type="scientific">Archaeoglobus sulfaticallidus PM70-1</name>
    <dbReference type="NCBI Taxonomy" id="387631"/>
    <lineage>
        <taxon>Archaea</taxon>
        <taxon>Methanobacteriati</taxon>
        <taxon>Methanobacteriota</taxon>
        <taxon>Archaeoglobi</taxon>
        <taxon>Archaeoglobales</taxon>
        <taxon>Archaeoglobaceae</taxon>
        <taxon>Archaeoglobus</taxon>
    </lineage>
</organism>